<dbReference type="PANTHER" id="PTHR33376">
    <property type="match status" value="1"/>
</dbReference>
<organism evidence="3 4">
    <name type="scientific">Rhodopseudomonas palustris</name>
    <dbReference type="NCBI Taxonomy" id="1076"/>
    <lineage>
        <taxon>Bacteria</taxon>
        <taxon>Pseudomonadati</taxon>
        <taxon>Pseudomonadota</taxon>
        <taxon>Alphaproteobacteria</taxon>
        <taxon>Hyphomicrobiales</taxon>
        <taxon>Nitrobacteraceae</taxon>
        <taxon>Rhodopseudomonas</taxon>
    </lineage>
</organism>
<dbReference type="CDD" id="cd13666">
    <property type="entry name" value="PBP2_TRAP_DctP_like_1"/>
    <property type="match status" value="1"/>
</dbReference>
<protein>
    <recommendedName>
        <fullName evidence="5">C4-dicarboxylate ABC transporter substrate-binding protein</fullName>
    </recommendedName>
</protein>
<dbReference type="PANTHER" id="PTHR33376:SF15">
    <property type="entry name" value="BLL6794 PROTEIN"/>
    <property type="match status" value="1"/>
</dbReference>
<comment type="caution">
    <text evidence="3">The sequence shown here is derived from an EMBL/GenBank/DDBJ whole genome shotgun (WGS) entry which is preliminary data.</text>
</comment>
<keyword evidence="1 2" id="KW-0732">Signal</keyword>
<evidence type="ECO:0000256" key="1">
    <source>
        <dbReference type="ARBA" id="ARBA00022729"/>
    </source>
</evidence>
<dbReference type="Pfam" id="PF03480">
    <property type="entry name" value="DctP"/>
    <property type="match status" value="1"/>
</dbReference>
<name>A0A323UPQ3_RHOPL</name>
<dbReference type="Proteomes" id="UP000248134">
    <property type="component" value="Unassembled WGS sequence"/>
</dbReference>
<accession>A0A323UPQ3</accession>
<dbReference type="NCBIfam" id="NF037995">
    <property type="entry name" value="TRAP_S1"/>
    <property type="match status" value="1"/>
</dbReference>
<dbReference type="InterPro" id="IPR018389">
    <property type="entry name" value="DctP_fam"/>
</dbReference>
<reference evidence="3 4" key="1">
    <citation type="submission" date="2018-06" db="EMBL/GenBank/DDBJ databases">
        <title>Draft Whole-Genome Sequence of the purple photosynthetic bacterium Rhodospeudomonas palustris XCP.</title>
        <authorList>
            <person name="Rayyan A."/>
            <person name="Meyer T.E."/>
            <person name="Kyndt J.A."/>
        </authorList>
    </citation>
    <scope>NUCLEOTIDE SEQUENCE [LARGE SCALE GENOMIC DNA]</scope>
    <source>
        <strain evidence="3 4">XCP</strain>
    </source>
</reference>
<dbReference type="AlphaFoldDB" id="A0A323UPQ3"/>
<gene>
    <name evidence="3" type="ORF">DNX69_04910</name>
</gene>
<sequence>MKTKWMAATALAFAFALGASGSASAVTLKAVHYLSPKHPVGLGYETFAEEVKKNTNGEVTVRIFPAESLLGAKAISDGIRDQVADVGFATMSYTPSYYPYGVMLNDLAMVGENDMAAAMAITELFNLHCKPCLAEYTKQNQLFGSGMSTAPYVLIAKNDINSLDKIKGKKLRAGGALWDRFAKSVGATGVNVPSSEMYETLSRGIIDAAVYAVGGLKTHGLADTAGQVVLLNLGSFRSGNLYSINLDTWSKMTTPQRAGILKAIPVAVVKTVNEYHAGDKAALELAKEKKVPVVQPDPALLAARKDFVEKDLPGIVDAAKKKGIENAQEFVDKYKELLAKYEKLIGPIENDPKKLSDMFYNEVYAKLDPATFGVKK</sequence>
<feature type="chain" id="PRO_5016348996" description="C4-dicarboxylate ABC transporter substrate-binding protein" evidence="2">
    <location>
        <begin position="26"/>
        <end position="376"/>
    </location>
</feature>
<evidence type="ECO:0008006" key="5">
    <source>
        <dbReference type="Google" id="ProtNLM"/>
    </source>
</evidence>
<dbReference type="InterPro" id="IPR038404">
    <property type="entry name" value="TRAP_DctP_sf"/>
</dbReference>
<dbReference type="Gene3D" id="3.40.190.170">
    <property type="entry name" value="Bacterial extracellular solute-binding protein, family 7"/>
    <property type="match status" value="1"/>
</dbReference>
<evidence type="ECO:0000256" key="2">
    <source>
        <dbReference type="SAM" id="SignalP"/>
    </source>
</evidence>
<dbReference type="GO" id="GO:0055085">
    <property type="term" value="P:transmembrane transport"/>
    <property type="evidence" value="ECO:0007669"/>
    <property type="project" value="InterPro"/>
</dbReference>
<dbReference type="OrthoDB" id="7822595at2"/>
<dbReference type="EMBL" id="QKQS01000007">
    <property type="protein sequence ID" value="PZA13096.1"/>
    <property type="molecule type" value="Genomic_DNA"/>
</dbReference>
<evidence type="ECO:0000313" key="4">
    <source>
        <dbReference type="Proteomes" id="UP000248134"/>
    </source>
</evidence>
<dbReference type="RefSeq" id="WP_110784909.1">
    <property type="nucleotide sequence ID" value="NZ_QKQS01000007.1"/>
</dbReference>
<feature type="signal peptide" evidence="2">
    <location>
        <begin position="1"/>
        <end position="25"/>
    </location>
</feature>
<proteinExistence type="predicted"/>
<evidence type="ECO:0000313" key="3">
    <source>
        <dbReference type="EMBL" id="PZA13096.1"/>
    </source>
</evidence>